<comment type="similarity">
    <text evidence="5 6">Belongs to the PurK/PurT family.</text>
</comment>
<dbReference type="SUPFAM" id="SSF51246">
    <property type="entry name" value="Rudiment single hybrid motif"/>
    <property type="match status" value="1"/>
</dbReference>
<dbReference type="PANTHER" id="PTHR11609:SF5">
    <property type="entry name" value="PHOSPHORIBOSYLAMINOIMIDAZOLE CARBOXYLASE"/>
    <property type="match status" value="1"/>
</dbReference>
<keyword evidence="2 5" id="KW-0547">Nucleotide-binding</keyword>
<dbReference type="NCBIfam" id="NF004676">
    <property type="entry name" value="PRK06019.1-2"/>
    <property type="match status" value="1"/>
</dbReference>
<feature type="binding site" evidence="5">
    <location>
        <position position="107"/>
    </location>
    <ligand>
        <name>ATP</name>
        <dbReference type="ChEBI" id="CHEBI:30616"/>
    </ligand>
</feature>
<dbReference type="AlphaFoldDB" id="A0A1D2K8D7"/>
<evidence type="ECO:0000256" key="5">
    <source>
        <dbReference type="HAMAP-Rule" id="MF_01928"/>
    </source>
</evidence>
<organism evidence="8 10">
    <name type="scientific">Brochothrix thermosphacta</name>
    <name type="common">Microbacterium thermosphactum</name>
    <dbReference type="NCBI Taxonomy" id="2756"/>
    <lineage>
        <taxon>Bacteria</taxon>
        <taxon>Bacillati</taxon>
        <taxon>Bacillota</taxon>
        <taxon>Bacilli</taxon>
        <taxon>Bacillales</taxon>
        <taxon>Listeriaceae</taxon>
        <taxon>Brochothrix</taxon>
    </lineage>
</organism>
<dbReference type="PROSITE" id="PS50975">
    <property type="entry name" value="ATP_GRASP"/>
    <property type="match status" value="1"/>
</dbReference>
<comment type="subunit">
    <text evidence="5 6">Homodimer.</text>
</comment>
<dbReference type="SUPFAM" id="SSF52440">
    <property type="entry name" value="PreATP-grasp domain"/>
    <property type="match status" value="1"/>
</dbReference>
<proteinExistence type="inferred from homology"/>
<feature type="domain" description="ATP-grasp" evidence="7">
    <location>
        <begin position="111"/>
        <end position="297"/>
    </location>
</feature>
<dbReference type="PANTHER" id="PTHR11609">
    <property type="entry name" value="PURINE BIOSYNTHESIS PROTEIN 6/7, PUR6/7"/>
    <property type="match status" value="1"/>
</dbReference>
<evidence type="ECO:0000313" key="9">
    <source>
        <dbReference type="EMBL" id="SPP26051.1"/>
    </source>
</evidence>
<dbReference type="GO" id="GO:0046872">
    <property type="term" value="F:metal ion binding"/>
    <property type="evidence" value="ECO:0007669"/>
    <property type="project" value="InterPro"/>
</dbReference>
<reference evidence="9" key="2">
    <citation type="submission" date="2018-04" db="EMBL/GenBank/DDBJ databases">
        <authorList>
            <person name="Go L.Y."/>
            <person name="Mitchell J.A."/>
        </authorList>
    </citation>
    <scope>NUCLEOTIDE SEQUENCE</scope>
    <source>
        <strain evidence="9">BSAS1 3</strain>
    </source>
</reference>
<comment type="function">
    <text evidence="5">Catalyzes the ATP-dependent conversion of 5-aminoimidazole ribonucleotide (AIR) and HCO(3)(-) to N5-carboxyaminoimidazole ribonucleotide (N5-CAIR).</text>
</comment>
<feature type="binding site" evidence="5">
    <location>
        <begin position="182"/>
        <end position="185"/>
    </location>
    <ligand>
        <name>ATP</name>
        <dbReference type="ChEBI" id="CHEBI:30616"/>
    </ligand>
</feature>
<dbReference type="NCBIfam" id="NF004675">
    <property type="entry name" value="PRK06019.1-1"/>
    <property type="match status" value="1"/>
</dbReference>
<dbReference type="GO" id="GO:0005829">
    <property type="term" value="C:cytosol"/>
    <property type="evidence" value="ECO:0007669"/>
    <property type="project" value="TreeGrafter"/>
</dbReference>
<dbReference type="EMBL" id="CP023483">
    <property type="protein sequence ID" value="ATF26515.1"/>
    <property type="molecule type" value="Genomic_DNA"/>
</dbReference>
<evidence type="ECO:0000313" key="10">
    <source>
        <dbReference type="Proteomes" id="UP000243591"/>
    </source>
</evidence>
<dbReference type="GO" id="GO:0034028">
    <property type="term" value="F:5-(carboxyamino)imidazole ribonucleotide synthase activity"/>
    <property type="evidence" value="ECO:0007669"/>
    <property type="project" value="UniProtKB-UniRule"/>
</dbReference>
<dbReference type="Gene3D" id="3.40.50.20">
    <property type="match status" value="1"/>
</dbReference>
<dbReference type="SUPFAM" id="SSF56059">
    <property type="entry name" value="Glutathione synthetase ATP-binding domain-like"/>
    <property type="match status" value="1"/>
</dbReference>
<dbReference type="EMBL" id="OUNC01000001">
    <property type="protein sequence ID" value="SPP26051.1"/>
    <property type="molecule type" value="Genomic_DNA"/>
</dbReference>
<reference evidence="11" key="3">
    <citation type="submission" date="2018-04" db="EMBL/GenBank/DDBJ databases">
        <authorList>
            <person name="Illikoud N."/>
        </authorList>
    </citation>
    <scope>NUCLEOTIDE SEQUENCE [LARGE SCALE GENOMIC DNA]</scope>
</reference>
<evidence type="ECO:0000313" key="8">
    <source>
        <dbReference type="EMBL" id="ATF26515.1"/>
    </source>
</evidence>
<comment type="catalytic activity">
    <reaction evidence="5 6">
        <text>5-amino-1-(5-phospho-beta-D-ribosyl)imidazole + hydrogencarbonate + ATP = 5-carboxyamino-1-(5-phospho-D-ribosyl)imidazole + ADP + phosphate + 2 H(+)</text>
        <dbReference type="Rhea" id="RHEA:19317"/>
        <dbReference type="ChEBI" id="CHEBI:15378"/>
        <dbReference type="ChEBI" id="CHEBI:17544"/>
        <dbReference type="ChEBI" id="CHEBI:30616"/>
        <dbReference type="ChEBI" id="CHEBI:43474"/>
        <dbReference type="ChEBI" id="CHEBI:58730"/>
        <dbReference type="ChEBI" id="CHEBI:137981"/>
        <dbReference type="ChEBI" id="CHEBI:456216"/>
        <dbReference type="EC" id="6.3.4.18"/>
    </reaction>
</comment>
<comment type="function">
    <text evidence="6">Catalyzes the ATP-dependent conversion of 5-aminoimidazole ribonucleotide (AIR) and HCO(3)- to N5-carboxyaminoimidazole ribonucleotide (N5-CAIR).</text>
</comment>
<feature type="binding site" evidence="5">
    <location>
        <position position="147"/>
    </location>
    <ligand>
        <name>ATP</name>
        <dbReference type="ChEBI" id="CHEBI:30616"/>
    </ligand>
</feature>
<dbReference type="Proteomes" id="UP000243591">
    <property type="component" value="Chromosome"/>
</dbReference>
<dbReference type="KEGG" id="bths:CNY62_09010"/>
<gene>
    <name evidence="5 6 9" type="primary">purK</name>
    <name evidence="9" type="ORF">BTBSAS_10246</name>
    <name evidence="8" type="ORF">CNY62_09010</name>
</gene>
<keyword evidence="10" id="KW-1185">Reference proteome</keyword>
<dbReference type="InterPro" id="IPR005875">
    <property type="entry name" value="PurK"/>
</dbReference>
<reference evidence="8 10" key="1">
    <citation type="submission" date="2017-09" db="EMBL/GenBank/DDBJ databases">
        <title>Complete Genome Sequences of Two Strains of the Meat Spoilage Bacterium Brochothrix thermosphacta Isolated from Ground Chicken.</title>
        <authorList>
            <person name="Paoli G.C."/>
            <person name="Wijey C."/>
            <person name="Chen C.-Y."/>
            <person name="Nguyen L."/>
            <person name="Yan X."/>
            <person name="Irwin P.L."/>
        </authorList>
    </citation>
    <scope>NUCLEOTIDE SEQUENCE [LARGE SCALE GENOMIC DNA]</scope>
    <source>
        <strain evidence="8 10">BI</strain>
    </source>
</reference>
<evidence type="ECO:0000256" key="3">
    <source>
        <dbReference type="ARBA" id="ARBA00022755"/>
    </source>
</evidence>
<dbReference type="NCBIfam" id="NF004679">
    <property type="entry name" value="PRK06019.1-5"/>
    <property type="match status" value="1"/>
</dbReference>
<dbReference type="STRING" id="2756.BFR44_08290"/>
<keyword evidence="4 5" id="KW-0067">ATP-binding</keyword>
<keyword evidence="3 5" id="KW-0658">Purine biosynthesis</keyword>
<dbReference type="InterPro" id="IPR003135">
    <property type="entry name" value="ATP-grasp_carboxylate-amine"/>
</dbReference>
<comment type="pathway">
    <text evidence="5 6">Purine metabolism; IMP biosynthesis via de novo pathway; 5-amino-1-(5-phospho-D-ribosyl)imidazole-4-carboxylate from 5-amino-1-(5-phospho-D-ribosyl)imidazole (N5-CAIR route): step 1/2.</text>
</comment>
<protein>
    <recommendedName>
        <fullName evidence="5 6">N5-carboxyaminoimidazole ribonucleotide synthase</fullName>
        <shortName evidence="5 6">N5-CAIR synthase</shortName>
        <ecNumber evidence="5 6">6.3.4.18</ecNumber>
    </recommendedName>
    <alternativeName>
        <fullName evidence="5 6">5-(carboxyamino)imidazole ribonucleotide synthetase</fullName>
    </alternativeName>
</protein>
<dbReference type="InterPro" id="IPR054350">
    <property type="entry name" value="PurT/PurK_preATP-grasp"/>
</dbReference>
<dbReference type="InterPro" id="IPR013815">
    <property type="entry name" value="ATP_grasp_subdomain_1"/>
</dbReference>
<dbReference type="HAMAP" id="MF_01928">
    <property type="entry name" value="PurK"/>
    <property type="match status" value="1"/>
</dbReference>
<accession>A0A1D2K8D7</accession>
<name>A0A1D2K8D7_BROTH</name>
<dbReference type="FunFam" id="3.30.470.20:FF:000029">
    <property type="entry name" value="N5-carboxyaminoimidazole ribonucleotide synthase"/>
    <property type="match status" value="1"/>
</dbReference>
<evidence type="ECO:0000313" key="11">
    <source>
        <dbReference type="Proteomes" id="UP000270190"/>
    </source>
</evidence>
<evidence type="ECO:0000256" key="1">
    <source>
        <dbReference type="ARBA" id="ARBA00022598"/>
    </source>
</evidence>
<evidence type="ECO:0000259" key="7">
    <source>
        <dbReference type="PROSITE" id="PS50975"/>
    </source>
</evidence>
<dbReference type="GO" id="GO:0004638">
    <property type="term" value="F:phosphoribosylaminoimidazole carboxylase activity"/>
    <property type="evidence" value="ECO:0007669"/>
    <property type="project" value="InterPro"/>
</dbReference>
<dbReference type="FunFam" id="3.40.50.20:FF:000016">
    <property type="entry name" value="N5-carboxyaminoimidazole ribonucleotide synthase"/>
    <property type="match status" value="1"/>
</dbReference>
<sequence>MNKQLYPGQTIGIIGGGQLGKMLALSAKSNGFYVIVLDPVANCPCAQVSDEQIVADYDDKTALKQLAQRADVLTYEFENIDYNALQAVENETIVAPNAEILSITQDRILEKTFLTDLSINVAPFAVIVDRTDIDAKIAGIGFPSVLKTSNGGYDGKGQVVMQDEQDIEEAAKLLQYGPCVLEAWIPFDSEASILVSRNHSGDIQLFPVVENEHRDNILHLTIAPARLSAEVILQAESIATKLAQKTGLVGTLAIELFIGKNEAVYVNELAPRPHNSGHYSIEACDFSQFEQHIRAIADWPLQRPQLLKKAIMVNVLGQHVDKVYAAIPHHPDWHIHMYGKDEAKHNRKMGHITLLTNDVESALEDLKNTRIWD</sequence>
<evidence type="ECO:0000256" key="6">
    <source>
        <dbReference type="RuleBase" id="RU361200"/>
    </source>
</evidence>
<dbReference type="InterPro" id="IPR040686">
    <property type="entry name" value="PurK_C"/>
</dbReference>
<evidence type="ECO:0000256" key="2">
    <source>
        <dbReference type="ARBA" id="ARBA00022741"/>
    </source>
</evidence>
<dbReference type="GO" id="GO:0006189">
    <property type="term" value="P:'de novo' IMP biosynthetic process"/>
    <property type="evidence" value="ECO:0007669"/>
    <property type="project" value="UniProtKB-UniRule"/>
</dbReference>
<feature type="binding site" evidence="5">
    <location>
        <position position="213"/>
    </location>
    <ligand>
        <name>ATP</name>
        <dbReference type="ChEBI" id="CHEBI:30616"/>
    </ligand>
</feature>
<feature type="binding site" evidence="5">
    <location>
        <begin position="267"/>
        <end position="268"/>
    </location>
    <ligand>
        <name>ATP</name>
        <dbReference type="ChEBI" id="CHEBI:30616"/>
    </ligand>
</feature>
<dbReference type="FunFam" id="3.30.1490.20:FF:000015">
    <property type="entry name" value="N5-carboxyaminoimidazole ribonucleotide synthase"/>
    <property type="match status" value="1"/>
</dbReference>
<dbReference type="Pfam" id="PF02222">
    <property type="entry name" value="ATP-grasp"/>
    <property type="match status" value="1"/>
</dbReference>
<dbReference type="InterPro" id="IPR011054">
    <property type="entry name" value="Rudment_hybrid_motif"/>
</dbReference>
<dbReference type="Pfam" id="PF17769">
    <property type="entry name" value="PurK_C"/>
    <property type="match status" value="1"/>
</dbReference>
<dbReference type="Proteomes" id="UP000270190">
    <property type="component" value="Unassembled WGS sequence"/>
</dbReference>
<evidence type="ECO:0000256" key="4">
    <source>
        <dbReference type="ARBA" id="ARBA00022840"/>
    </source>
</evidence>
<dbReference type="EC" id="6.3.4.18" evidence="5 6"/>
<dbReference type="Gene3D" id="3.30.470.20">
    <property type="entry name" value="ATP-grasp fold, B domain"/>
    <property type="match status" value="1"/>
</dbReference>
<dbReference type="InterPro" id="IPR016185">
    <property type="entry name" value="PreATP-grasp_dom_sf"/>
</dbReference>
<keyword evidence="1 5" id="KW-0436">Ligase</keyword>
<dbReference type="Pfam" id="PF22660">
    <property type="entry name" value="RS_preATP-grasp-like"/>
    <property type="match status" value="1"/>
</dbReference>
<dbReference type="OrthoDB" id="9804625at2"/>
<dbReference type="Gene3D" id="3.30.1490.20">
    <property type="entry name" value="ATP-grasp fold, A domain"/>
    <property type="match status" value="1"/>
</dbReference>
<dbReference type="GO" id="GO:0005524">
    <property type="term" value="F:ATP binding"/>
    <property type="evidence" value="ECO:0007669"/>
    <property type="project" value="UniProtKB-UniRule"/>
</dbReference>
<dbReference type="NCBIfam" id="TIGR01161">
    <property type="entry name" value="purK"/>
    <property type="match status" value="1"/>
</dbReference>
<dbReference type="InterPro" id="IPR011761">
    <property type="entry name" value="ATP-grasp"/>
</dbReference>
<dbReference type="UniPathway" id="UPA00074">
    <property type="reaction ID" value="UER00942"/>
</dbReference>
<feature type="binding site" evidence="5">
    <location>
        <begin position="152"/>
        <end position="158"/>
    </location>
    <ligand>
        <name>ATP</name>
        <dbReference type="ChEBI" id="CHEBI:30616"/>
    </ligand>
</feature>
<dbReference type="RefSeq" id="WP_069125098.1">
    <property type="nucleotide sequence ID" value="NZ_CBCPHX010000002.1"/>
</dbReference>
<feature type="binding site" evidence="5">
    <location>
        <position position="190"/>
    </location>
    <ligand>
        <name>ATP</name>
        <dbReference type="ChEBI" id="CHEBI:30616"/>
    </ligand>
</feature>